<evidence type="ECO:0000313" key="1">
    <source>
        <dbReference type="EMBL" id="TSB48179.1"/>
    </source>
</evidence>
<protein>
    <submittedName>
        <fullName evidence="1">Uncharacterized protein</fullName>
    </submittedName>
</protein>
<dbReference type="AlphaFoldDB" id="A0A554A3B1"/>
<evidence type="ECO:0000313" key="2">
    <source>
        <dbReference type="Proteomes" id="UP000318521"/>
    </source>
</evidence>
<dbReference type="RefSeq" id="WP_143846524.1">
    <property type="nucleotide sequence ID" value="NZ_VLXZ01000001.1"/>
</dbReference>
<name>A0A554A3B1_9BACI</name>
<dbReference type="Proteomes" id="UP000318521">
    <property type="component" value="Unassembled WGS sequence"/>
</dbReference>
<accession>A0A554A3B1</accession>
<gene>
    <name evidence="1" type="ORF">FN960_01085</name>
</gene>
<organism evidence="1 2">
    <name type="scientific">Alkalicoccobacillus porphyridii</name>
    <dbReference type="NCBI Taxonomy" id="2597270"/>
    <lineage>
        <taxon>Bacteria</taxon>
        <taxon>Bacillati</taxon>
        <taxon>Bacillota</taxon>
        <taxon>Bacilli</taxon>
        <taxon>Bacillales</taxon>
        <taxon>Bacillaceae</taxon>
        <taxon>Alkalicoccobacillus</taxon>
    </lineage>
</organism>
<sequence length="79" mass="9059">MKKTEVMMMADKHNIEEEIIEIVQKGNTSKLDVAEEIIQSRNLESFEAFEIIDSMVNEGQLIKENETIGDYEIKVAKKA</sequence>
<dbReference type="EMBL" id="VLXZ01000001">
    <property type="protein sequence ID" value="TSB48179.1"/>
    <property type="molecule type" value="Genomic_DNA"/>
</dbReference>
<reference evidence="1 2" key="1">
    <citation type="submission" date="2019-07" db="EMBL/GenBank/DDBJ databases">
        <authorList>
            <person name="Park Y.J."/>
            <person name="Jeong S.E."/>
            <person name="Jung H.S."/>
        </authorList>
    </citation>
    <scope>NUCLEOTIDE SEQUENCE [LARGE SCALE GENOMIC DNA]</scope>
    <source>
        <strain evidence="2">P16(2019)</strain>
    </source>
</reference>
<keyword evidence="2" id="KW-1185">Reference proteome</keyword>
<proteinExistence type="predicted"/>
<comment type="caution">
    <text evidence="1">The sequence shown here is derived from an EMBL/GenBank/DDBJ whole genome shotgun (WGS) entry which is preliminary data.</text>
</comment>